<accession>A0A1G5ENK8</accession>
<evidence type="ECO:0000256" key="1">
    <source>
        <dbReference type="SAM" id="Phobius"/>
    </source>
</evidence>
<keyword evidence="2" id="KW-0732">Signal</keyword>
<dbReference type="InterPro" id="IPR019088">
    <property type="entry name" value="CHP02186-rel_TM"/>
</dbReference>
<organism evidence="3 4">
    <name type="scientific">Thiohalorhabdus denitrificans</name>
    <dbReference type="NCBI Taxonomy" id="381306"/>
    <lineage>
        <taxon>Bacteria</taxon>
        <taxon>Pseudomonadati</taxon>
        <taxon>Pseudomonadota</taxon>
        <taxon>Gammaproteobacteria</taxon>
        <taxon>Thiohalorhabdales</taxon>
        <taxon>Thiohalorhabdaceae</taxon>
        <taxon>Thiohalorhabdus</taxon>
    </lineage>
</organism>
<keyword evidence="1" id="KW-0812">Transmembrane</keyword>
<dbReference type="STRING" id="381306.AN478_02540"/>
<evidence type="ECO:0000313" key="4">
    <source>
        <dbReference type="Proteomes" id="UP000183104"/>
    </source>
</evidence>
<gene>
    <name evidence="3" type="ORF">SAMN05661077_1708</name>
</gene>
<reference evidence="4" key="1">
    <citation type="submission" date="2016-10" db="EMBL/GenBank/DDBJ databases">
        <authorList>
            <person name="Varghese N."/>
        </authorList>
    </citation>
    <scope>NUCLEOTIDE SEQUENCE [LARGE SCALE GENOMIC DNA]</scope>
    <source>
        <strain evidence="4">HL 19</strain>
    </source>
</reference>
<name>A0A1G5ENK8_9GAMM</name>
<dbReference type="Proteomes" id="UP000183104">
    <property type="component" value="Unassembled WGS sequence"/>
</dbReference>
<dbReference type="OrthoDB" id="5452990at2"/>
<proteinExistence type="predicted"/>
<evidence type="ECO:0008006" key="5">
    <source>
        <dbReference type="Google" id="ProtNLM"/>
    </source>
</evidence>
<dbReference type="EMBL" id="FMUN01000004">
    <property type="protein sequence ID" value="SCY28573.1"/>
    <property type="molecule type" value="Genomic_DNA"/>
</dbReference>
<keyword evidence="4" id="KW-1185">Reference proteome</keyword>
<keyword evidence="1" id="KW-0472">Membrane</keyword>
<dbReference type="RefSeq" id="WP_082432754.1">
    <property type="nucleotide sequence ID" value="NZ_FMUN01000004.1"/>
</dbReference>
<dbReference type="AlphaFoldDB" id="A0A1G5ENK8"/>
<dbReference type="Pfam" id="PF09608">
    <property type="entry name" value="Alph_Pro_TM"/>
    <property type="match status" value="1"/>
</dbReference>
<evidence type="ECO:0000256" key="2">
    <source>
        <dbReference type="SAM" id="SignalP"/>
    </source>
</evidence>
<evidence type="ECO:0000313" key="3">
    <source>
        <dbReference type="EMBL" id="SCY28573.1"/>
    </source>
</evidence>
<sequence>MRLLGAILGLTMFAATGGAGAELVTDVSDDRVSVTYRYEGEELLLFGSLPEGSEGVLIEVRGPEEAQNVSRKGKVAGLWMNVESQRFEGVPGFYALLSDDSLEKGMDEQRRAALGVGPEALFRQARWQRDGQELAAEEYFQGLLGHMRRAELFQVLPGSVEVREGRLFRAAVDLPARIPVGEYEIVTRALKDGEVTHRDVQRLSVAKVGIERWLYDMAHEQPATYGVMAVLVALFAGWFVGMVTRGEAEH</sequence>
<feature type="chain" id="PRO_5010299632" description="Transmembrane protein (Alph_Pro_TM)" evidence="2">
    <location>
        <begin position="22"/>
        <end position="250"/>
    </location>
</feature>
<feature type="signal peptide" evidence="2">
    <location>
        <begin position="1"/>
        <end position="21"/>
    </location>
</feature>
<feature type="transmembrane region" description="Helical" evidence="1">
    <location>
        <begin position="225"/>
        <end position="244"/>
    </location>
</feature>
<protein>
    <recommendedName>
        <fullName evidence="5">Transmembrane protein (Alph_Pro_TM)</fullName>
    </recommendedName>
</protein>
<keyword evidence="1" id="KW-1133">Transmembrane helix</keyword>